<evidence type="ECO:0000259" key="2">
    <source>
        <dbReference type="Pfam" id="PF16548"/>
    </source>
</evidence>
<dbReference type="Gene3D" id="3.30.1660.40">
    <property type="entry name" value="FlgT, N-terminal domain"/>
    <property type="match status" value="1"/>
</dbReference>
<gene>
    <name evidence="3" type="ORF">SYV04_34490</name>
</gene>
<sequence length="402" mass="43220">MKALKLTVVSWLLVATALAAGKQPDFVTQEVTGEAAIVAGDTDKAVRDARNAALREAVEKVVGVRISAQTLTSNNQLIQDKILSRSDGYVRKYDIVDRKEEGGVMKVTLRAQVGTTQLDKDLQAVQALIQQLGNKKLVILVYEQTVTPDQASITSQTMSTVLTEAFMKDGWTIIDPAFAMGKVRLQPGATALSNAEAKEIGDLTKADYILYGNVTYQQIAPNKKAWGEVDDQGNQLLFFVSGGYDLSIFETASGSQLAKVSGGFDNKQNNVGEQGKLTVSYERTAYEVARVRGEKVVAEVRTPVVAYLNNAFFNGSRVSMSVVGLTDYAAVQGFKKVLAKELSSGLRELGQGTFSGGKGQFDLTFLGTMDDLAEAVSGKTYKGKKVSVTGVGNSTIELTLAR</sequence>
<protein>
    <submittedName>
        <fullName evidence="3">Flagellar assembly protein T N-terminal domain-containing protein</fullName>
    </submittedName>
</protein>
<proteinExistence type="predicted"/>
<evidence type="ECO:0000313" key="3">
    <source>
        <dbReference type="EMBL" id="MDY7231550.1"/>
    </source>
</evidence>
<accession>A0ABU5HHJ2</accession>
<evidence type="ECO:0000256" key="1">
    <source>
        <dbReference type="SAM" id="SignalP"/>
    </source>
</evidence>
<dbReference type="Pfam" id="PF16548">
    <property type="entry name" value="FlgT_N"/>
    <property type="match status" value="1"/>
</dbReference>
<dbReference type="InterPro" id="IPR032370">
    <property type="entry name" value="FlgT_N"/>
</dbReference>
<comment type="caution">
    <text evidence="3">The sequence shown here is derived from an EMBL/GenBank/DDBJ whole genome shotgun (WGS) entry which is preliminary data.</text>
</comment>
<name>A0ABU5HHJ2_9BACT</name>
<keyword evidence="3" id="KW-0282">Flagellum</keyword>
<feature type="domain" description="Flagellar assembly protein T N-terminal" evidence="2">
    <location>
        <begin position="30"/>
        <end position="113"/>
    </location>
</feature>
<reference evidence="3 4" key="1">
    <citation type="submission" date="2023-12" db="EMBL/GenBank/DDBJ databases">
        <title>the genome sequence of Hyalangium sp. s54d21.</title>
        <authorList>
            <person name="Zhang X."/>
        </authorList>
    </citation>
    <scope>NUCLEOTIDE SEQUENCE [LARGE SCALE GENOMIC DNA]</scope>
    <source>
        <strain evidence="4">s54d21</strain>
    </source>
</reference>
<organism evidence="3 4">
    <name type="scientific">Hyalangium rubrum</name>
    <dbReference type="NCBI Taxonomy" id="3103134"/>
    <lineage>
        <taxon>Bacteria</taxon>
        <taxon>Pseudomonadati</taxon>
        <taxon>Myxococcota</taxon>
        <taxon>Myxococcia</taxon>
        <taxon>Myxococcales</taxon>
        <taxon>Cystobacterineae</taxon>
        <taxon>Archangiaceae</taxon>
        <taxon>Hyalangium</taxon>
    </lineage>
</organism>
<keyword evidence="4" id="KW-1185">Reference proteome</keyword>
<keyword evidence="3" id="KW-0966">Cell projection</keyword>
<evidence type="ECO:0000313" key="4">
    <source>
        <dbReference type="Proteomes" id="UP001291309"/>
    </source>
</evidence>
<dbReference type="InterPro" id="IPR038180">
    <property type="entry name" value="FlgT_N_sf"/>
</dbReference>
<dbReference type="EMBL" id="JAXIVS010000015">
    <property type="protein sequence ID" value="MDY7231550.1"/>
    <property type="molecule type" value="Genomic_DNA"/>
</dbReference>
<feature type="signal peptide" evidence="1">
    <location>
        <begin position="1"/>
        <end position="19"/>
    </location>
</feature>
<keyword evidence="3" id="KW-0969">Cilium</keyword>
<dbReference type="RefSeq" id="WP_321550261.1">
    <property type="nucleotide sequence ID" value="NZ_JAXIVS010000015.1"/>
</dbReference>
<keyword evidence="1" id="KW-0732">Signal</keyword>
<dbReference type="Proteomes" id="UP001291309">
    <property type="component" value="Unassembled WGS sequence"/>
</dbReference>
<feature type="chain" id="PRO_5045451354" evidence="1">
    <location>
        <begin position="20"/>
        <end position="402"/>
    </location>
</feature>